<reference evidence="4 5" key="1">
    <citation type="submission" date="2019-03" db="EMBL/GenBank/DDBJ databases">
        <title>Genomic Encyclopedia of Type Strains, Phase IV (KMG-IV): sequencing the most valuable type-strain genomes for metagenomic binning, comparative biology and taxonomic classification.</title>
        <authorList>
            <person name="Goeker M."/>
        </authorList>
    </citation>
    <scope>NUCLEOTIDE SEQUENCE [LARGE SCALE GENOMIC DNA]</scope>
    <source>
        <strain evidence="4 5">DSM 203</strain>
    </source>
</reference>
<comment type="caution">
    <text evidence="4">The sequence shown here is derived from an EMBL/GenBank/DDBJ whole genome shotgun (WGS) entry which is preliminary data.</text>
</comment>
<evidence type="ECO:0000256" key="1">
    <source>
        <dbReference type="SAM" id="MobiDB-lite"/>
    </source>
</evidence>
<dbReference type="RefSeq" id="WP_123142050.1">
    <property type="nucleotide sequence ID" value="NZ_NRRH01000006.1"/>
</dbReference>
<protein>
    <submittedName>
        <fullName evidence="4">von Willebrand factor type A domain-containing protein</fullName>
    </submittedName>
</protein>
<feature type="region of interest" description="Disordered" evidence="1">
    <location>
        <begin position="368"/>
        <end position="389"/>
    </location>
</feature>
<dbReference type="CDD" id="cd00198">
    <property type="entry name" value="vWFA"/>
    <property type="match status" value="1"/>
</dbReference>
<evidence type="ECO:0000313" key="4">
    <source>
        <dbReference type="EMBL" id="TCW38289.1"/>
    </source>
</evidence>
<dbReference type="PROSITE" id="PS51318">
    <property type="entry name" value="TAT"/>
    <property type="match status" value="1"/>
</dbReference>
<accession>A0A4R4AHR8</accession>
<dbReference type="Proteomes" id="UP000295247">
    <property type="component" value="Unassembled WGS sequence"/>
</dbReference>
<evidence type="ECO:0000313" key="5">
    <source>
        <dbReference type="Proteomes" id="UP000295247"/>
    </source>
</evidence>
<feature type="signal peptide" evidence="2">
    <location>
        <begin position="1"/>
        <end position="36"/>
    </location>
</feature>
<gene>
    <name evidence="4" type="ORF">EDC29_102181</name>
</gene>
<evidence type="ECO:0000259" key="3">
    <source>
        <dbReference type="PROSITE" id="PS50234"/>
    </source>
</evidence>
<dbReference type="InterPro" id="IPR006311">
    <property type="entry name" value="TAT_signal"/>
</dbReference>
<dbReference type="Pfam" id="PF13519">
    <property type="entry name" value="VWA_2"/>
    <property type="match status" value="1"/>
</dbReference>
<evidence type="ECO:0000256" key="2">
    <source>
        <dbReference type="SAM" id="SignalP"/>
    </source>
</evidence>
<name>A0A4R4AHR8_MARGR</name>
<feature type="compositionally biased region" description="Low complexity" evidence="1">
    <location>
        <begin position="377"/>
        <end position="389"/>
    </location>
</feature>
<dbReference type="InterPro" id="IPR002035">
    <property type="entry name" value="VWF_A"/>
</dbReference>
<feature type="chain" id="PRO_5020967963" evidence="2">
    <location>
        <begin position="37"/>
        <end position="389"/>
    </location>
</feature>
<dbReference type="SUPFAM" id="SSF53300">
    <property type="entry name" value="vWA-like"/>
    <property type="match status" value="1"/>
</dbReference>
<dbReference type="InterPro" id="IPR036465">
    <property type="entry name" value="vWFA_dom_sf"/>
</dbReference>
<sequence>MQSARPRTTRRPWLRHALLALTTLILALTGSGAALAQSGYGFAAPGGYGLKIYRTDYTLYPFVQVYLRTFDSDMQPLINLNELNIGLMVKGRPYNPMKRQYGIQSIRQREEATRSVLVIDASKTMSGAPFEETLRAAIGYIESKRPQDEIAVLAVRDTKQGYELVSQFERDERVLARRIADIQPDGMKTRLYDTIGAGMQMCAMSAQGSVAGGNYVVSCSLVVFSDGKDEGSSITRNELMTRISNLSVPIPIYSLAYSRIDPSHFQNLEALSKNSFGVYYLVGETTARMQRIVEEIQNILQSDYVVTFRSYIPVDGESHSLKLGVEYPSGSGKYVYDDTSFEAIQPPPIPAIRSAITKFEQAIPKLPAGQTPYWDDPAAAPEAAPTMPQ</sequence>
<dbReference type="AlphaFoldDB" id="A0A4R4AHR8"/>
<feature type="domain" description="VWFA" evidence="3">
    <location>
        <begin position="114"/>
        <end position="296"/>
    </location>
</feature>
<dbReference type="EMBL" id="SMDC01000002">
    <property type="protein sequence ID" value="TCW38289.1"/>
    <property type="molecule type" value="Genomic_DNA"/>
</dbReference>
<keyword evidence="2" id="KW-0732">Signal</keyword>
<dbReference type="Gene3D" id="3.40.50.410">
    <property type="entry name" value="von Willebrand factor, type A domain"/>
    <property type="match status" value="1"/>
</dbReference>
<proteinExistence type="predicted"/>
<dbReference type="PROSITE" id="PS50234">
    <property type="entry name" value="VWFA"/>
    <property type="match status" value="1"/>
</dbReference>
<organism evidence="4 5">
    <name type="scientific">Marichromatium gracile</name>
    <name type="common">Chromatium gracile</name>
    <dbReference type="NCBI Taxonomy" id="1048"/>
    <lineage>
        <taxon>Bacteria</taxon>
        <taxon>Pseudomonadati</taxon>
        <taxon>Pseudomonadota</taxon>
        <taxon>Gammaproteobacteria</taxon>
        <taxon>Chromatiales</taxon>
        <taxon>Chromatiaceae</taxon>
        <taxon>Marichromatium</taxon>
    </lineage>
</organism>